<keyword evidence="1" id="KW-1133">Transmembrane helix</keyword>
<keyword evidence="1" id="KW-0472">Membrane</keyword>
<gene>
    <name evidence="2" type="ORF">LCGC14_1948130</name>
</gene>
<reference evidence="2" key="1">
    <citation type="journal article" date="2015" name="Nature">
        <title>Complex archaea that bridge the gap between prokaryotes and eukaryotes.</title>
        <authorList>
            <person name="Spang A."/>
            <person name="Saw J.H."/>
            <person name="Jorgensen S.L."/>
            <person name="Zaremba-Niedzwiedzka K."/>
            <person name="Martijn J."/>
            <person name="Lind A.E."/>
            <person name="van Eijk R."/>
            <person name="Schleper C."/>
            <person name="Guy L."/>
            <person name="Ettema T.J."/>
        </authorList>
    </citation>
    <scope>NUCLEOTIDE SEQUENCE</scope>
</reference>
<accession>A0A0F9FIJ0</accession>
<comment type="caution">
    <text evidence="2">The sequence shown here is derived from an EMBL/GenBank/DDBJ whole genome shotgun (WGS) entry which is preliminary data.</text>
</comment>
<sequence length="182" mass="20679">MGKGGTVLGLIGIILGAGGIAFGFFNMNNQNNNLTQNIVVGIWDSLTDNLDFVPFNTQNFWLFEFGDNKLNNTDYISVSNNNTRITLLKTGWYQIHFNVLLSNIGASESYWTEIYKDGTYEFSLDRHQTSAIIDSSYHYIDSSGFIYSDGTTYFEISEYTVSDDIYVSLDQFNQFMIEYLAT</sequence>
<dbReference type="EMBL" id="LAZR01021215">
    <property type="protein sequence ID" value="KKL86098.1"/>
    <property type="molecule type" value="Genomic_DNA"/>
</dbReference>
<feature type="transmembrane region" description="Helical" evidence="1">
    <location>
        <begin position="7"/>
        <end position="27"/>
    </location>
</feature>
<proteinExistence type="predicted"/>
<protein>
    <submittedName>
        <fullName evidence="2">Uncharacterized protein</fullName>
    </submittedName>
</protein>
<evidence type="ECO:0000256" key="1">
    <source>
        <dbReference type="SAM" id="Phobius"/>
    </source>
</evidence>
<dbReference type="AlphaFoldDB" id="A0A0F9FIJ0"/>
<keyword evidence="1" id="KW-0812">Transmembrane</keyword>
<name>A0A0F9FIJ0_9ZZZZ</name>
<evidence type="ECO:0000313" key="2">
    <source>
        <dbReference type="EMBL" id="KKL86098.1"/>
    </source>
</evidence>
<organism evidence="2">
    <name type="scientific">marine sediment metagenome</name>
    <dbReference type="NCBI Taxonomy" id="412755"/>
    <lineage>
        <taxon>unclassified sequences</taxon>
        <taxon>metagenomes</taxon>
        <taxon>ecological metagenomes</taxon>
    </lineage>
</organism>